<dbReference type="Proteomes" id="UP000887565">
    <property type="component" value="Unplaced"/>
</dbReference>
<dbReference type="PANTHER" id="PTHR43977">
    <property type="entry name" value="STRUCTURAL MAINTENANCE OF CHROMOSOMES PROTEIN 3"/>
    <property type="match status" value="1"/>
</dbReference>
<dbReference type="Pfam" id="PF02463">
    <property type="entry name" value="SMC_N"/>
    <property type="match status" value="1"/>
</dbReference>
<dbReference type="Gene3D" id="3.40.50.300">
    <property type="entry name" value="P-loop containing nucleotide triphosphate hydrolases"/>
    <property type="match status" value="2"/>
</dbReference>
<dbReference type="SUPFAM" id="SSF52540">
    <property type="entry name" value="P-loop containing nucleoside triphosphate hydrolases"/>
    <property type="match status" value="1"/>
</dbReference>
<accession>A0A915JK62</accession>
<evidence type="ECO:0000256" key="1">
    <source>
        <dbReference type="SAM" id="Coils"/>
    </source>
</evidence>
<proteinExistence type="predicted"/>
<feature type="coiled-coil region" evidence="1">
    <location>
        <begin position="147"/>
        <end position="311"/>
    </location>
</feature>
<feature type="region of interest" description="Disordered" evidence="2">
    <location>
        <begin position="373"/>
        <end position="399"/>
    </location>
</feature>
<feature type="domain" description="RecF/RecN/SMC N-terminal" evidence="3">
    <location>
        <begin position="9"/>
        <end position="800"/>
    </location>
</feature>
<dbReference type="OMA" id="HNAYVSE"/>
<evidence type="ECO:0000259" key="3">
    <source>
        <dbReference type="Pfam" id="PF02463"/>
    </source>
</evidence>
<sequence length="821" mass="96719">MKTIIDQVISEAIQFVLSDEFAHLRADQRQSLLHEGTGPRVLQAYVEIIFDNSDNRLPFDKEEVHLRRVIGTKKDQYFLDTKMVTKTDVMNLLESAGFSRSNPYYIVKQGKINELATAADAYRLKLLREVAGTRVYDERLEESKSILKDTESKREKIDELLKYIEERLKTLEEEKEELKEYQKWDKMRRSLEYTIYDHELRDTRRKMDEVHEKRENFSAQSSELYDQQQKLTDEITSLQKRVRDLERKYSGFEEERNQLNVEQSETFQQKTYLELSIRDLKEEVDGERSNRRKAEEDLEKLKMVIAQKTSRLEEIGPKYSELLKAEQKATTDLAIAEQRRAELYNKQGWTEQFRSADERDQWIKKQISKLDRQINEKKDQDASKQLSDKRETIEHTKRQQNESIISGIDSVKKVLDSFRERNIQESLSTDRRDIQRQLTHFESTLTMFTAQRERLEADLGTALLSQLTTEEQDSLDVVTREMNILKGKSKEYFSERSKLEMEKTKLENELQTNLLRKRDELQSKLQEITVEDRRHLLDAHQGELKVVNQRISEISRRLAELDQNLESYYDDKKALTHEMEQLQSNEREVTSKINDESKEMEKMASKQSMLSKKLFKKLEECNRELRKYENVNKKALDQFISFSEQKEKLVKRKEEVDRAHKVSKYFEEVFARLVAGGRAYLDMQIDDSDPRLPRVEQFTGVRIRVSFSGGDETRELQQLSGGQKSLVALALIFAIQKCDPAPFYLFDEIDAAMDPQYRKAVADMIHDLSLNAQFITTTFRPELLETADKFYGVRFRNKVSHIDCVSKEEAADFVEDDTTHL</sequence>
<evidence type="ECO:0000313" key="5">
    <source>
        <dbReference type="WBParaSite" id="nRc.2.0.1.t26436-RA"/>
    </source>
</evidence>
<dbReference type="InterPro" id="IPR027417">
    <property type="entry name" value="P-loop_NTPase"/>
</dbReference>
<protein>
    <submittedName>
        <fullName evidence="5">RecF/RecN/SMC N-terminal domain-containing protein</fullName>
    </submittedName>
</protein>
<name>A0A915JK62_ROMCU</name>
<dbReference type="Gene3D" id="1.10.287.1490">
    <property type="match status" value="1"/>
</dbReference>
<dbReference type="AlphaFoldDB" id="A0A915JK62"/>
<feature type="coiled-coil region" evidence="1">
    <location>
        <begin position="489"/>
        <end position="638"/>
    </location>
</feature>
<dbReference type="InterPro" id="IPR003395">
    <property type="entry name" value="RecF/RecN/SMC_N"/>
</dbReference>
<keyword evidence="1" id="KW-0175">Coiled coil</keyword>
<dbReference type="WBParaSite" id="nRc.2.0.1.t26436-RA">
    <property type="protein sequence ID" value="nRc.2.0.1.t26436-RA"/>
    <property type="gene ID" value="nRc.2.0.1.g26436"/>
</dbReference>
<evidence type="ECO:0000256" key="2">
    <source>
        <dbReference type="SAM" id="MobiDB-lite"/>
    </source>
</evidence>
<reference evidence="5" key="1">
    <citation type="submission" date="2022-11" db="UniProtKB">
        <authorList>
            <consortium name="WormBaseParasite"/>
        </authorList>
    </citation>
    <scope>IDENTIFICATION</scope>
</reference>
<evidence type="ECO:0000313" key="4">
    <source>
        <dbReference type="Proteomes" id="UP000887565"/>
    </source>
</evidence>
<organism evidence="4 5">
    <name type="scientific">Romanomermis culicivorax</name>
    <name type="common">Nematode worm</name>
    <dbReference type="NCBI Taxonomy" id="13658"/>
    <lineage>
        <taxon>Eukaryota</taxon>
        <taxon>Metazoa</taxon>
        <taxon>Ecdysozoa</taxon>
        <taxon>Nematoda</taxon>
        <taxon>Enoplea</taxon>
        <taxon>Dorylaimia</taxon>
        <taxon>Mermithida</taxon>
        <taxon>Mermithoidea</taxon>
        <taxon>Mermithidae</taxon>
        <taxon>Romanomermis</taxon>
    </lineage>
</organism>
<keyword evidence="4" id="KW-1185">Reference proteome</keyword>